<accession>A0A1B8APM0</accession>
<evidence type="ECO:0000313" key="3">
    <source>
        <dbReference type="Proteomes" id="UP000091967"/>
    </source>
</evidence>
<dbReference type="EMBL" id="LYXU01000003">
    <property type="protein sequence ID" value="OBS22435.1"/>
    <property type="molecule type" value="Genomic_DNA"/>
</dbReference>
<comment type="caution">
    <text evidence="2">The sequence shown here is derived from an EMBL/GenBank/DDBJ whole genome shotgun (WGS) entry which is preliminary data.</text>
</comment>
<gene>
    <name evidence="2" type="ORF">FPOA_08772</name>
</gene>
<name>A0A1B8APM0_FUSPO</name>
<dbReference type="STRING" id="36050.A0A1B8APM0"/>
<protein>
    <recommendedName>
        <fullName evidence="1">Mei2-like C-terminal RNA recognition motif domain-containing protein</fullName>
    </recommendedName>
</protein>
<dbReference type="OMA" id="EYIVDAM"/>
<evidence type="ECO:0000259" key="1">
    <source>
        <dbReference type="Pfam" id="PF04059"/>
    </source>
</evidence>
<feature type="domain" description="Mei2-like C-terminal RNA recognition motif" evidence="1">
    <location>
        <begin position="1"/>
        <end position="46"/>
    </location>
</feature>
<dbReference type="AlphaFoldDB" id="A0A1B8APM0"/>
<sequence length="128" mass="14683">MLRNIPNKVDQPLLKRIVDASSYGKYDFMYLRIDFANDCNVGYAYMRSEQVDKRGIPRPMGLCDTPTSEPEEVQSFTEELQAGGMAVLRARHVETDGSLVLVVRGSWFVQVDNLCSDRLVMNLWFMVR</sequence>
<reference evidence="2 3" key="1">
    <citation type="submission" date="2016-06" db="EMBL/GenBank/DDBJ databases">
        <title>Living apart together: crosstalk between the core and supernumerary genomes in a fungal plant pathogen.</title>
        <authorList>
            <person name="Vanheule A."/>
            <person name="Audenaert K."/>
            <person name="Warris S."/>
            <person name="Van De Geest H."/>
            <person name="Schijlen E."/>
            <person name="Hofte M."/>
            <person name="De Saeger S."/>
            <person name="Haesaert G."/>
            <person name="Waalwijk C."/>
            <person name="Van Der Lee T."/>
        </authorList>
    </citation>
    <scope>NUCLEOTIDE SEQUENCE [LARGE SCALE GENOMIC DNA]</scope>
    <source>
        <strain evidence="2 3">2516</strain>
    </source>
</reference>
<organism evidence="2 3">
    <name type="scientific">Fusarium poae</name>
    <dbReference type="NCBI Taxonomy" id="36050"/>
    <lineage>
        <taxon>Eukaryota</taxon>
        <taxon>Fungi</taxon>
        <taxon>Dikarya</taxon>
        <taxon>Ascomycota</taxon>
        <taxon>Pezizomycotina</taxon>
        <taxon>Sordariomycetes</taxon>
        <taxon>Hypocreomycetidae</taxon>
        <taxon>Hypocreales</taxon>
        <taxon>Nectriaceae</taxon>
        <taxon>Fusarium</taxon>
    </lineage>
</organism>
<proteinExistence type="predicted"/>
<keyword evidence="3" id="KW-1185">Reference proteome</keyword>
<dbReference type="InterPro" id="IPR007201">
    <property type="entry name" value="Mei2-like_Rrm_C"/>
</dbReference>
<dbReference type="Proteomes" id="UP000091967">
    <property type="component" value="Unassembled WGS sequence"/>
</dbReference>
<dbReference type="Pfam" id="PF04059">
    <property type="entry name" value="RRM_2"/>
    <property type="match status" value="1"/>
</dbReference>
<evidence type="ECO:0000313" key="2">
    <source>
        <dbReference type="EMBL" id="OBS22435.1"/>
    </source>
</evidence>